<proteinExistence type="predicted"/>
<sequence length="1365" mass="153288">MRTMKNGAFLALMLGLLPEAQAADNMTLALSWLCQYEFTDFHPGRFTRIAEIYRDQNLVDADVDLQGIDYRGFLEDHVPDWLKWAALVAVTVLLLIIFLFIVNRQLKRLVAGRTEQLRKVLESTPDPIVIVDQQGVIVRVNQRTEALFEYTRDELIGNRVECLIPERFRAMHIGHRQQYMQQPVSRPMGSRKGQSLVALSKSGREFPIEVSLSPIDAEDGLLVASSIRDISERKAAEEEQARNELQFRTLVETIPGTVYQCKMDKDWTMIFISDEIQRLVGYPPSDFIANGVRSFASVIHPEDVNHVEEVIEAAVTAHRPYTVEYRLIDCDANVHAVYEQGQAIYTEDGGAESLVGTVIDISDRKRVEDALRASEERYALVLRGANDGIWDWDIEANQIYFSPRYKEMLGYGSEEFSHRFDEWLKRVHPDDQERVLETKMPCVKGEVDSFEMEYRLQHKDGHWVWILGRGASIKNAEGDVVRLAGAHSDITERKLMDQALSAEREQLQTILDTSPVGVAISVDGLMRFVNPRITKMLGLTQGGDDRRLYVNDDDRVELIEAIQRDGIVKNYETRMYAADGNIRDMLLTFYGIDYQGCRGALCWFIDISNLKTIQKELARAKEAAEEATRAKSDFLANMSHEIRTPMNAIIGMSHLALQTQLDRKQRNYIDKVHRSAEALLGIINDILDFSKIEAGKLDMEHIEFRLEDVFDNLANLVGLKAEEKGLELMFDLSEKLPTALVGDPLRLGQILTNLGNNAVKFTEQGEIVIAARVVDEDGQRVKLHFSVRDTGVGLSAEQQLKLFESFSQADSSTTRKFGGTGLGLAISKRLTEMMQGEIWVDSDLGVGSVFHFTVCLDKQKRVPVKRRLSSNGLTGLRVLVVDDSDSAREIFTAMLSRFGLRVEQAANGRLAMVKLAEGDAAGDPYQLVLMDWKMPEMDGIETIRSIQTVQAISPWPVIVLVTAYGKQEAYYAADDVKIDGFLHKPATSSTLLETILLAMGREVDVESRRHGRKAEAAAEIAKLRGAKVLLVEDNESNQELALELLSSHGMHVELAGDGQQALDMLQQQPFDGVLMDCQMPVMDGYTATRRLRRQQRFKDLPILAMTANAMAGDREKVIEAGMNDHISKPINVYEMFHTMAKWIKPAQPVAEDNPVAEMEKTEVASFPELPGIDVNAGMAVCQYKSELYRKLLGRFRDNQHDFEAQFRAACASSDAQAAVRCAHSLKGVAGNIGATGVRQAAEALEFACKEHIQGEEIDRCLADVMAELSPVLLGLSHLRRGKIEEQKGEFDIKRVQPLASRLKTLLEEDDVEASTVIEELEAMPGMMAYERSLQRLSQAVGGYDFELAIKELNHLVTLLNERQKD</sequence>
<keyword evidence="13 19" id="KW-0472">Membrane</keyword>
<evidence type="ECO:0000256" key="17">
    <source>
        <dbReference type="PROSITE-ProRule" id="PRU00169"/>
    </source>
</evidence>
<feature type="modified residue" description="4-aspartylphosphate" evidence="17">
    <location>
        <position position="1076"/>
    </location>
</feature>
<comment type="catalytic activity">
    <reaction evidence="1">
        <text>ATP + protein L-histidine = ADP + protein N-phospho-L-histidine.</text>
        <dbReference type="EC" id="2.7.13.3"/>
    </reaction>
</comment>
<dbReference type="Pfam" id="PF13188">
    <property type="entry name" value="PAS_8"/>
    <property type="match status" value="1"/>
</dbReference>
<dbReference type="Gene3D" id="6.10.250.490">
    <property type="match status" value="1"/>
</dbReference>
<dbReference type="CDD" id="cd00088">
    <property type="entry name" value="HPT"/>
    <property type="match status" value="1"/>
</dbReference>
<keyword evidence="18" id="KW-0175">Coiled coil</keyword>
<dbReference type="InterPro" id="IPR003661">
    <property type="entry name" value="HisK_dim/P_dom"/>
</dbReference>
<reference evidence="26 27" key="1">
    <citation type="journal article" date="2024" name="Microbiology">
        <title>Methylomarinum rosea sp. nov., a novel halophilic methanotrophic bacterium from the hypersaline Lake Elton.</title>
        <authorList>
            <person name="Suleimanov R.Z."/>
            <person name="Oshkin I.Y."/>
            <person name="Danilova O.V."/>
            <person name="Suzina N.E."/>
            <person name="Dedysh S.N."/>
        </authorList>
    </citation>
    <scope>NUCLEOTIDE SEQUENCE [LARGE SCALE GENOMIC DNA]</scope>
    <source>
        <strain evidence="26 27">Ch1-1</strain>
    </source>
</reference>
<feature type="domain" description="PAS" evidence="23">
    <location>
        <begin position="374"/>
        <end position="446"/>
    </location>
</feature>
<dbReference type="CDD" id="cd00082">
    <property type="entry name" value="HisKA"/>
    <property type="match status" value="1"/>
</dbReference>
<dbReference type="InterPro" id="IPR003594">
    <property type="entry name" value="HATPase_dom"/>
</dbReference>
<evidence type="ECO:0000256" key="6">
    <source>
        <dbReference type="ARBA" id="ARBA00022679"/>
    </source>
</evidence>
<evidence type="ECO:0000256" key="13">
    <source>
        <dbReference type="ARBA" id="ARBA00023136"/>
    </source>
</evidence>
<evidence type="ECO:0000259" key="22">
    <source>
        <dbReference type="PROSITE" id="PS50110"/>
    </source>
</evidence>
<dbReference type="FunFam" id="3.30.565.10:FF:000010">
    <property type="entry name" value="Sensor histidine kinase RcsC"/>
    <property type="match status" value="1"/>
</dbReference>
<feature type="chain" id="PRO_5043885159" description="Sensory/regulatory protein RpfC" evidence="20">
    <location>
        <begin position="23"/>
        <end position="1365"/>
    </location>
</feature>
<feature type="domain" description="PAC" evidence="24">
    <location>
        <begin position="192"/>
        <end position="242"/>
    </location>
</feature>
<dbReference type="InterPro" id="IPR035965">
    <property type="entry name" value="PAS-like_dom_sf"/>
</dbReference>
<gene>
    <name evidence="26" type="ORF">Q9L42_011910</name>
</gene>
<dbReference type="SMART" id="SM00388">
    <property type="entry name" value="HisKA"/>
    <property type="match status" value="1"/>
</dbReference>
<dbReference type="SUPFAM" id="SSF55874">
    <property type="entry name" value="ATPase domain of HSP90 chaperone/DNA topoisomerase II/histidine kinase"/>
    <property type="match status" value="1"/>
</dbReference>
<feature type="domain" description="Response regulatory" evidence="22">
    <location>
        <begin position="877"/>
        <end position="999"/>
    </location>
</feature>
<feature type="domain" description="PAC" evidence="24">
    <location>
        <begin position="450"/>
        <end position="502"/>
    </location>
</feature>
<dbReference type="CDD" id="cd17546">
    <property type="entry name" value="REC_hyHK_CKI1_RcsC-like"/>
    <property type="match status" value="2"/>
</dbReference>
<evidence type="ECO:0000256" key="18">
    <source>
        <dbReference type="SAM" id="Coils"/>
    </source>
</evidence>
<dbReference type="EMBL" id="CP157743">
    <property type="protein sequence ID" value="XBS19074.1"/>
    <property type="molecule type" value="Genomic_DNA"/>
</dbReference>
<evidence type="ECO:0000256" key="10">
    <source>
        <dbReference type="ARBA" id="ARBA00022840"/>
    </source>
</evidence>
<evidence type="ECO:0000256" key="12">
    <source>
        <dbReference type="ARBA" id="ARBA00023012"/>
    </source>
</evidence>
<keyword evidence="10" id="KW-0067">ATP-binding</keyword>
<dbReference type="InterPro" id="IPR036890">
    <property type="entry name" value="HATPase_C_sf"/>
</dbReference>
<dbReference type="InterPro" id="IPR013655">
    <property type="entry name" value="PAS_fold_3"/>
</dbReference>
<evidence type="ECO:0000256" key="4">
    <source>
        <dbReference type="ARBA" id="ARBA00022475"/>
    </source>
</evidence>
<evidence type="ECO:0000256" key="19">
    <source>
        <dbReference type="SAM" id="Phobius"/>
    </source>
</evidence>
<dbReference type="PROSITE" id="PS50894">
    <property type="entry name" value="HPT"/>
    <property type="match status" value="1"/>
</dbReference>
<feature type="domain" description="HPt" evidence="25">
    <location>
        <begin position="1184"/>
        <end position="1282"/>
    </location>
</feature>
<dbReference type="Proteomes" id="UP001225378">
    <property type="component" value="Chromosome"/>
</dbReference>
<feature type="transmembrane region" description="Helical" evidence="19">
    <location>
        <begin position="81"/>
        <end position="102"/>
    </location>
</feature>
<dbReference type="Gene3D" id="3.40.50.2300">
    <property type="match status" value="2"/>
</dbReference>
<dbReference type="PRINTS" id="PR00344">
    <property type="entry name" value="BCTRLSENSOR"/>
</dbReference>
<dbReference type="InterPro" id="IPR005467">
    <property type="entry name" value="His_kinase_dom"/>
</dbReference>
<evidence type="ECO:0000256" key="9">
    <source>
        <dbReference type="ARBA" id="ARBA00022777"/>
    </source>
</evidence>
<dbReference type="Gene3D" id="2.10.70.100">
    <property type="match status" value="1"/>
</dbReference>
<dbReference type="Pfam" id="PF02518">
    <property type="entry name" value="HATPase_c"/>
    <property type="match status" value="1"/>
</dbReference>
<dbReference type="SUPFAM" id="SSF52172">
    <property type="entry name" value="CheY-like"/>
    <property type="match status" value="2"/>
</dbReference>
<evidence type="ECO:0000256" key="15">
    <source>
        <dbReference type="ARBA" id="ARBA00068150"/>
    </source>
</evidence>
<evidence type="ECO:0000256" key="7">
    <source>
        <dbReference type="ARBA" id="ARBA00022692"/>
    </source>
</evidence>
<dbReference type="Gene3D" id="1.20.120.160">
    <property type="entry name" value="HPT domain"/>
    <property type="match status" value="1"/>
</dbReference>
<dbReference type="InterPro" id="IPR036097">
    <property type="entry name" value="HisK_dim/P_sf"/>
</dbReference>
<dbReference type="PROSITE" id="PS50110">
    <property type="entry name" value="RESPONSE_REGULATORY"/>
    <property type="match status" value="2"/>
</dbReference>
<feature type="modified residue" description="4-aspartylphosphate" evidence="17">
    <location>
        <position position="931"/>
    </location>
</feature>
<dbReference type="RefSeq" id="WP_349431118.1">
    <property type="nucleotide sequence ID" value="NZ_CP157743.1"/>
</dbReference>
<protein>
    <recommendedName>
        <fullName evidence="15">Sensory/regulatory protein RpfC</fullName>
        <ecNumber evidence="3">2.7.13.3</ecNumber>
    </recommendedName>
</protein>
<dbReference type="SMART" id="SM00387">
    <property type="entry name" value="HATPase_c"/>
    <property type="match status" value="1"/>
</dbReference>
<keyword evidence="8" id="KW-0547">Nucleotide-binding</keyword>
<dbReference type="InterPro" id="IPR011006">
    <property type="entry name" value="CheY-like_superfamily"/>
</dbReference>
<dbReference type="GO" id="GO:0000155">
    <property type="term" value="F:phosphorelay sensor kinase activity"/>
    <property type="evidence" value="ECO:0007669"/>
    <property type="project" value="InterPro"/>
</dbReference>
<dbReference type="Gene3D" id="3.30.565.10">
    <property type="entry name" value="Histidine kinase-like ATPase, C-terminal domain"/>
    <property type="match status" value="1"/>
</dbReference>
<feature type="modified residue" description="Phosphohistidine" evidence="16">
    <location>
        <position position="1223"/>
    </location>
</feature>
<dbReference type="NCBIfam" id="TIGR00229">
    <property type="entry name" value="sensory_box"/>
    <property type="match status" value="4"/>
</dbReference>
<keyword evidence="20" id="KW-0732">Signal</keyword>
<keyword evidence="5 17" id="KW-0597">Phosphoprotein</keyword>
<evidence type="ECO:0000259" key="21">
    <source>
        <dbReference type="PROSITE" id="PS50109"/>
    </source>
</evidence>
<evidence type="ECO:0000256" key="5">
    <source>
        <dbReference type="ARBA" id="ARBA00022553"/>
    </source>
</evidence>
<evidence type="ECO:0000256" key="3">
    <source>
        <dbReference type="ARBA" id="ARBA00012438"/>
    </source>
</evidence>
<dbReference type="InterPro" id="IPR000700">
    <property type="entry name" value="PAS-assoc_C"/>
</dbReference>
<evidence type="ECO:0000259" key="24">
    <source>
        <dbReference type="PROSITE" id="PS50113"/>
    </source>
</evidence>
<dbReference type="SMART" id="SM00086">
    <property type="entry name" value="PAC"/>
    <property type="match status" value="4"/>
</dbReference>
<keyword evidence="4" id="KW-1003">Cell membrane</keyword>
<dbReference type="GO" id="GO:0005524">
    <property type="term" value="F:ATP binding"/>
    <property type="evidence" value="ECO:0007669"/>
    <property type="project" value="UniProtKB-KW"/>
</dbReference>
<dbReference type="Pfam" id="PF01627">
    <property type="entry name" value="Hpt"/>
    <property type="match status" value="1"/>
</dbReference>
<evidence type="ECO:0000256" key="14">
    <source>
        <dbReference type="ARBA" id="ARBA00064003"/>
    </source>
</evidence>
<feature type="domain" description="PAC" evidence="24">
    <location>
        <begin position="321"/>
        <end position="373"/>
    </location>
</feature>
<evidence type="ECO:0000256" key="16">
    <source>
        <dbReference type="PROSITE-ProRule" id="PRU00110"/>
    </source>
</evidence>
<dbReference type="SUPFAM" id="SSF47384">
    <property type="entry name" value="Homodimeric domain of signal transducing histidine kinase"/>
    <property type="match status" value="1"/>
</dbReference>
<evidence type="ECO:0000259" key="23">
    <source>
        <dbReference type="PROSITE" id="PS50112"/>
    </source>
</evidence>
<accession>A0AAU7NQ32</accession>
<evidence type="ECO:0000313" key="27">
    <source>
        <dbReference type="Proteomes" id="UP001225378"/>
    </source>
</evidence>
<feature type="coiled-coil region" evidence="18">
    <location>
        <begin position="607"/>
        <end position="637"/>
    </location>
</feature>
<keyword evidence="9" id="KW-0418">Kinase</keyword>
<keyword evidence="6" id="KW-0808">Transferase</keyword>
<evidence type="ECO:0000256" key="11">
    <source>
        <dbReference type="ARBA" id="ARBA00022989"/>
    </source>
</evidence>
<dbReference type="SMART" id="SM00091">
    <property type="entry name" value="PAS"/>
    <property type="match status" value="4"/>
</dbReference>
<dbReference type="SMART" id="SM00448">
    <property type="entry name" value="REC"/>
    <property type="match status" value="2"/>
</dbReference>
<keyword evidence="27" id="KW-1185">Reference proteome</keyword>
<dbReference type="Pfam" id="PF13426">
    <property type="entry name" value="PAS_9"/>
    <property type="match status" value="1"/>
</dbReference>
<keyword evidence="12" id="KW-0902">Two-component regulatory system</keyword>
<evidence type="ECO:0000256" key="1">
    <source>
        <dbReference type="ARBA" id="ARBA00000085"/>
    </source>
</evidence>
<feature type="domain" description="Response regulatory" evidence="22">
    <location>
        <begin position="1027"/>
        <end position="1143"/>
    </location>
</feature>
<feature type="domain" description="PAS" evidence="23">
    <location>
        <begin position="113"/>
        <end position="166"/>
    </location>
</feature>
<dbReference type="PROSITE" id="PS50113">
    <property type="entry name" value="PAC"/>
    <property type="match status" value="3"/>
</dbReference>
<keyword evidence="11 19" id="KW-1133">Transmembrane helix</keyword>
<evidence type="ECO:0000259" key="25">
    <source>
        <dbReference type="PROSITE" id="PS50894"/>
    </source>
</evidence>
<dbReference type="Pfam" id="PF08447">
    <property type="entry name" value="PAS_3"/>
    <property type="match status" value="2"/>
</dbReference>
<dbReference type="InterPro" id="IPR004358">
    <property type="entry name" value="Sig_transdc_His_kin-like_C"/>
</dbReference>
<dbReference type="EC" id="2.7.13.3" evidence="3"/>
<organism evidence="26 27">
    <name type="scientific">Methylomarinum roseum</name>
    <dbReference type="NCBI Taxonomy" id="3067653"/>
    <lineage>
        <taxon>Bacteria</taxon>
        <taxon>Pseudomonadati</taxon>
        <taxon>Pseudomonadota</taxon>
        <taxon>Gammaproteobacteria</taxon>
        <taxon>Methylococcales</taxon>
        <taxon>Methylococcaceae</taxon>
        <taxon>Methylomarinum</taxon>
    </lineage>
</organism>
<evidence type="ECO:0000256" key="8">
    <source>
        <dbReference type="ARBA" id="ARBA00022741"/>
    </source>
</evidence>
<dbReference type="InterPro" id="IPR036641">
    <property type="entry name" value="HPT_dom_sf"/>
</dbReference>
<dbReference type="FunFam" id="1.10.287.130:FF:000002">
    <property type="entry name" value="Two-component osmosensing histidine kinase"/>
    <property type="match status" value="1"/>
</dbReference>
<dbReference type="Gene3D" id="3.30.450.20">
    <property type="entry name" value="PAS domain"/>
    <property type="match status" value="4"/>
</dbReference>
<feature type="domain" description="PAS" evidence="23">
    <location>
        <begin position="243"/>
        <end position="318"/>
    </location>
</feature>
<dbReference type="SUPFAM" id="SSF47226">
    <property type="entry name" value="Histidine-containing phosphotransfer domain, HPT domain"/>
    <property type="match status" value="1"/>
</dbReference>
<evidence type="ECO:0000256" key="2">
    <source>
        <dbReference type="ARBA" id="ARBA00004651"/>
    </source>
</evidence>
<dbReference type="GO" id="GO:0005886">
    <property type="term" value="C:plasma membrane"/>
    <property type="evidence" value="ECO:0007669"/>
    <property type="project" value="UniProtKB-SubCell"/>
</dbReference>
<dbReference type="InterPro" id="IPR001789">
    <property type="entry name" value="Sig_transdc_resp-reg_receiver"/>
</dbReference>
<dbReference type="KEGG" id="mech:Q9L42_011910"/>
<feature type="signal peptide" evidence="20">
    <location>
        <begin position="1"/>
        <end position="22"/>
    </location>
</feature>
<evidence type="ECO:0000256" key="20">
    <source>
        <dbReference type="SAM" id="SignalP"/>
    </source>
</evidence>
<dbReference type="PROSITE" id="PS50112">
    <property type="entry name" value="PAS"/>
    <property type="match status" value="3"/>
</dbReference>
<name>A0AAU7NQ32_9GAMM</name>
<dbReference type="InterPro" id="IPR008207">
    <property type="entry name" value="Sig_transdc_His_kin_Hpt_dom"/>
</dbReference>
<dbReference type="InterPro" id="IPR000014">
    <property type="entry name" value="PAS"/>
</dbReference>
<dbReference type="CDD" id="cd00130">
    <property type="entry name" value="PAS"/>
    <property type="match status" value="4"/>
</dbReference>
<dbReference type="Gene3D" id="1.10.287.130">
    <property type="match status" value="1"/>
</dbReference>
<dbReference type="Pfam" id="PF00512">
    <property type="entry name" value="HisKA"/>
    <property type="match status" value="1"/>
</dbReference>
<dbReference type="PANTHER" id="PTHR45339">
    <property type="entry name" value="HYBRID SIGNAL TRANSDUCTION HISTIDINE KINASE J"/>
    <property type="match status" value="1"/>
</dbReference>
<dbReference type="InterPro" id="IPR001610">
    <property type="entry name" value="PAC"/>
</dbReference>
<evidence type="ECO:0000313" key="26">
    <source>
        <dbReference type="EMBL" id="XBS19074.1"/>
    </source>
</evidence>
<keyword evidence="7 19" id="KW-0812">Transmembrane</keyword>
<feature type="domain" description="Histidine kinase" evidence="21">
    <location>
        <begin position="637"/>
        <end position="858"/>
    </location>
</feature>
<comment type="subunit">
    <text evidence="14">At low DSF concentrations, interacts with RpfF.</text>
</comment>
<dbReference type="Pfam" id="PF00072">
    <property type="entry name" value="Response_reg"/>
    <property type="match status" value="2"/>
</dbReference>
<dbReference type="CDD" id="cd16922">
    <property type="entry name" value="HATPase_EvgS-ArcB-TorS-like"/>
    <property type="match status" value="1"/>
</dbReference>
<dbReference type="SUPFAM" id="SSF55785">
    <property type="entry name" value="PYP-like sensor domain (PAS domain)"/>
    <property type="match status" value="4"/>
</dbReference>
<dbReference type="PROSITE" id="PS50109">
    <property type="entry name" value="HIS_KIN"/>
    <property type="match status" value="1"/>
</dbReference>
<dbReference type="PANTHER" id="PTHR45339:SF1">
    <property type="entry name" value="HYBRID SIGNAL TRANSDUCTION HISTIDINE KINASE J"/>
    <property type="match status" value="1"/>
</dbReference>
<comment type="subcellular location">
    <subcellularLocation>
        <location evidence="2">Cell membrane</location>
        <topology evidence="2">Multi-pass membrane protein</topology>
    </subcellularLocation>
</comment>
<dbReference type="SMART" id="SM00073">
    <property type="entry name" value="HPT"/>
    <property type="match status" value="1"/>
</dbReference>